<dbReference type="Proteomes" id="UP000464524">
    <property type="component" value="Chromosome"/>
</dbReference>
<dbReference type="EMBL" id="CP047656">
    <property type="protein sequence ID" value="QHJ12463.1"/>
    <property type="molecule type" value="Genomic_DNA"/>
</dbReference>
<sequence length="87" mass="8604">MDISNSSNISGAFASGLQGVQRGNEQVTQASSDIANLTSASAQGSSTGVNLSDSVVELKTGALGVEASAKVLSVANDTLGTLLDTFA</sequence>
<proteinExistence type="predicted"/>
<accession>A0A857JKP1</accession>
<dbReference type="KEGG" id="pmes:FX988_02720"/>
<keyword evidence="2" id="KW-1185">Reference proteome</keyword>
<reference evidence="1 2" key="1">
    <citation type="submission" date="2019-12" db="EMBL/GenBank/DDBJ databases">
        <title>Genome sequencing and assembly of endphytes of Porphyra tenera.</title>
        <authorList>
            <person name="Park J.M."/>
            <person name="Shin R."/>
            <person name="Jo S.H."/>
        </authorList>
    </citation>
    <scope>NUCLEOTIDE SEQUENCE [LARGE SCALE GENOMIC DNA]</scope>
    <source>
        <strain evidence="1 2">GPM4</strain>
    </source>
</reference>
<dbReference type="OrthoDB" id="6388153at2"/>
<protein>
    <recommendedName>
        <fullName evidence="3">Pyrroloquinoline quinone biosynthesis protein PqqE</fullName>
    </recommendedName>
</protein>
<evidence type="ECO:0000313" key="1">
    <source>
        <dbReference type="EMBL" id="QHJ12463.1"/>
    </source>
</evidence>
<gene>
    <name evidence="1" type="ORF">FX988_02720</name>
</gene>
<organism evidence="1 2">
    <name type="scientific">Paraglaciecola mesophila</name>
    <dbReference type="NCBI Taxonomy" id="197222"/>
    <lineage>
        <taxon>Bacteria</taxon>
        <taxon>Pseudomonadati</taxon>
        <taxon>Pseudomonadota</taxon>
        <taxon>Gammaproteobacteria</taxon>
        <taxon>Alteromonadales</taxon>
        <taxon>Alteromonadaceae</taxon>
        <taxon>Paraglaciecola</taxon>
    </lineage>
</organism>
<evidence type="ECO:0000313" key="2">
    <source>
        <dbReference type="Proteomes" id="UP000464524"/>
    </source>
</evidence>
<name>A0A857JKP1_9ALTE</name>
<dbReference type="AlphaFoldDB" id="A0A857JKP1"/>
<evidence type="ECO:0008006" key="3">
    <source>
        <dbReference type="Google" id="ProtNLM"/>
    </source>
</evidence>
<dbReference type="RefSeq" id="WP_160180552.1">
    <property type="nucleotide sequence ID" value="NZ_CP047656.1"/>
</dbReference>